<dbReference type="Proteomes" id="UP000325755">
    <property type="component" value="Chromosome"/>
</dbReference>
<dbReference type="InterPro" id="IPR025333">
    <property type="entry name" value="DUF4239"/>
</dbReference>
<accession>A0A5Q0BRU3</accession>
<dbReference type="KEGG" id="mmob:F6R98_18670"/>
<dbReference type="OrthoDB" id="9776669at2"/>
<evidence type="ECO:0000313" key="2">
    <source>
        <dbReference type="EMBL" id="QFY44406.1"/>
    </source>
</evidence>
<keyword evidence="1" id="KW-0472">Membrane</keyword>
<dbReference type="RefSeq" id="WP_153250372.1">
    <property type="nucleotide sequence ID" value="NZ_CP044205.1"/>
</dbReference>
<keyword evidence="3" id="KW-1185">Reference proteome</keyword>
<feature type="transmembrane region" description="Helical" evidence="1">
    <location>
        <begin position="51"/>
        <end position="72"/>
    </location>
</feature>
<evidence type="ECO:0000313" key="3">
    <source>
        <dbReference type="Proteomes" id="UP000325755"/>
    </source>
</evidence>
<feature type="transmembrane region" description="Helical" evidence="1">
    <location>
        <begin position="12"/>
        <end position="30"/>
    </location>
</feature>
<protein>
    <submittedName>
        <fullName evidence="2">DUF4239 domain-containing protein</fullName>
    </submittedName>
</protein>
<organism evidence="2 3">
    <name type="scientific">Candidatus Methylospira mobilis</name>
    <dbReference type="NCBI Taxonomy" id="1808979"/>
    <lineage>
        <taxon>Bacteria</taxon>
        <taxon>Pseudomonadati</taxon>
        <taxon>Pseudomonadota</taxon>
        <taxon>Gammaproteobacteria</taxon>
        <taxon>Methylococcales</taxon>
        <taxon>Methylococcaceae</taxon>
        <taxon>Candidatus Methylospira</taxon>
    </lineage>
</organism>
<reference evidence="2 3" key="1">
    <citation type="submission" date="2019-09" db="EMBL/GenBank/DDBJ databases">
        <title>Ecophysiology of the spiral-shaped methanotroph Methylospira mobilis as revealed by the complete genome sequence.</title>
        <authorList>
            <person name="Oshkin I.Y."/>
            <person name="Dedysh S.N."/>
            <person name="Miroshnikov K."/>
            <person name="Danilova O.V."/>
            <person name="Hakobyan A."/>
            <person name="Liesack W."/>
        </authorList>
    </citation>
    <scope>NUCLEOTIDE SEQUENCE [LARGE SCALE GENOMIC DNA]</scope>
    <source>
        <strain evidence="2 3">Shm1</strain>
    </source>
</reference>
<dbReference type="EMBL" id="CP044205">
    <property type="protein sequence ID" value="QFY44406.1"/>
    <property type="molecule type" value="Genomic_DNA"/>
</dbReference>
<dbReference type="Pfam" id="PF14023">
    <property type="entry name" value="Bestrophin-like"/>
    <property type="match status" value="1"/>
</dbReference>
<feature type="transmembrane region" description="Helical" evidence="1">
    <location>
        <begin position="190"/>
        <end position="210"/>
    </location>
</feature>
<dbReference type="AlphaFoldDB" id="A0A5Q0BRU3"/>
<keyword evidence="1" id="KW-0812">Transmembrane</keyword>
<evidence type="ECO:0000256" key="1">
    <source>
        <dbReference type="SAM" id="Phobius"/>
    </source>
</evidence>
<dbReference type="InParanoid" id="A0A5Q0BRU3"/>
<feature type="transmembrane region" description="Helical" evidence="1">
    <location>
        <begin position="217"/>
        <end position="237"/>
    </location>
</feature>
<gene>
    <name evidence="2" type="ORF">F6R98_18670</name>
</gene>
<proteinExistence type="predicted"/>
<name>A0A5Q0BRU3_9GAMM</name>
<keyword evidence="1" id="KW-1133">Transmembrane helix</keyword>
<sequence length="268" mass="30132">MYWIYDLPNWQLAALTVGFFIFISLTAFALSRSWIHRRFSLSHETNEPVNGFFSGVGVFYGLLLGQIAVGAWQNADDVDNLVSREAAAAAAFYRDISGFPEPQKSRLQTQVRDYLHYVVDVAWPAHHNGDECFKGQALFMTRIDKIMLGFVPANEAEKAVYMTAFEAFNKLVEAYRLRVDSVDSGLPLEMWVVVFFGGLLTIVVSFFFHMSDRRAHVCLTGMLAVFIGLMIFLIVSLDNPFRGPNGVGSESYQQLLTILDAYDPALVD</sequence>